<sequence length="177" mass="19724">MREIGKPHPRLPLAAPGEEDDPARFLAWLGEAIPLVEQLGIREMRRDGECLMWELDLSPSLNDKGTGFGGALTAQTTLLGWCWTTLWLRRRGLARDVVVAEASQRFLAPVTGDYRLECTPEEEGGPARLVDQLAEKGRGRILLRQRLWCGETLCLEARGNYAVLAERRVENGLQSGT</sequence>
<dbReference type="EMBL" id="CP131913">
    <property type="protein sequence ID" value="WLI73188.1"/>
    <property type="molecule type" value="Genomic_DNA"/>
</dbReference>
<evidence type="ECO:0000259" key="1">
    <source>
        <dbReference type="Pfam" id="PF09500"/>
    </source>
</evidence>
<name>A0ABY9H4G7_9GAMM</name>
<evidence type="ECO:0000313" key="3">
    <source>
        <dbReference type="Proteomes" id="UP001235344"/>
    </source>
</evidence>
<keyword evidence="3" id="KW-1185">Reference proteome</keyword>
<proteinExistence type="predicted"/>
<accession>A0ABY9H4G7</accession>
<evidence type="ECO:0000313" key="2">
    <source>
        <dbReference type="EMBL" id="WLI73188.1"/>
    </source>
</evidence>
<dbReference type="Pfam" id="PF09500">
    <property type="entry name" value="YiiD_C"/>
    <property type="match status" value="1"/>
</dbReference>
<organism evidence="2 3">
    <name type="scientific">Halomonas alkalicola</name>
    <dbReference type="NCBI Taxonomy" id="1930622"/>
    <lineage>
        <taxon>Bacteria</taxon>
        <taxon>Pseudomonadati</taxon>
        <taxon>Pseudomonadota</taxon>
        <taxon>Gammaproteobacteria</taxon>
        <taxon>Oceanospirillales</taxon>
        <taxon>Halomonadaceae</taxon>
        <taxon>Halomonas</taxon>
    </lineage>
</organism>
<dbReference type="InterPro" id="IPR012660">
    <property type="entry name" value="YiiD_C"/>
</dbReference>
<feature type="domain" description="Thioesterase putative" evidence="1">
    <location>
        <begin position="29"/>
        <end position="164"/>
    </location>
</feature>
<reference evidence="2 3" key="1">
    <citation type="submission" date="2023-08" db="EMBL/GenBank/DDBJ databases">
        <title>Transcriptome Analysis of Halomonas alkalicola CICC 11012s to Identify the Genes Involved in Alkaline Tolerances.</title>
        <authorList>
            <person name="Zhai L."/>
        </authorList>
    </citation>
    <scope>NUCLEOTIDE SEQUENCE [LARGE SCALE GENOMIC DNA]</scope>
    <source>
        <strain evidence="2 3">CICC 11012s</strain>
    </source>
</reference>
<dbReference type="InterPro" id="IPR029069">
    <property type="entry name" value="HotDog_dom_sf"/>
</dbReference>
<dbReference type="Gene3D" id="3.10.129.10">
    <property type="entry name" value="Hotdog Thioesterase"/>
    <property type="match status" value="1"/>
</dbReference>
<dbReference type="RefSeq" id="WP_305500615.1">
    <property type="nucleotide sequence ID" value="NZ_CP131913.1"/>
</dbReference>
<gene>
    <name evidence="2" type="ORF">B6N23_15870</name>
</gene>
<protein>
    <submittedName>
        <fullName evidence="2">YiiD C-terminal domain-containing protein</fullName>
    </submittedName>
</protein>
<dbReference type="SUPFAM" id="SSF54637">
    <property type="entry name" value="Thioesterase/thiol ester dehydrase-isomerase"/>
    <property type="match status" value="1"/>
</dbReference>
<dbReference type="Proteomes" id="UP001235344">
    <property type="component" value="Chromosome"/>
</dbReference>